<proteinExistence type="predicted"/>
<evidence type="ECO:0000313" key="4">
    <source>
        <dbReference type="Proteomes" id="UP000031036"/>
    </source>
</evidence>
<evidence type="ECO:0008006" key="5">
    <source>
        <dbReference type="Google" id="ProtNLM"/>
    </source>
</evidence>
<reference evidence="3" key="2">
    <citation type="submission" date="2018-11" db="EMBL/GenBank/DDBJ databases">
        <authorList>
            <consortium name="Pathogen Informatics"/>
        </authorList>
    </citation>
    <scope>NUCLEOTIDE SEQUENCE [LARGE SCALE GENOMIC DNA]</scope>
</reference>
<evidence type="ECO:0000256" key="1">
    <source>
        <dbReference type="SAM" id="SignalP"/>
    </source>
</evidence>
<protein>
    <recommendedName>
        <fullName evidence="5">UPAR/Ly6 domain-containing protein</fullName>
    </recommendedName>
</protein>
<organism evidence="2 4">
    <name type="scientific">Toxocara canis</name>
    <name type="common">Canine roundworm</name>
    <dbReference type="NCBI Taxonomy" id="6265"/>
    <lineage>
        <taxon>Eukaryota</taxon>
        <taxon>Metazoa</taxon>
        <taxon>Ecdysozoa</taxon>
        <taxon>Nematoda</taxon>
        <taxon>Chromadorea</taxon>
        <taxon>Rhabditida</taxon>
        <taxon>Spirurina</taxon>
        <taxon>Ascaridomorpha</taxon>
        <taxon>Ascaridoidea</taxon>
        <taxon>Toxocaridae</taxon>
        <taxon>Toxocara</taxon>
    </lineage>
</organism>
<keyword evidence="4" id="KW-1185">Reference proteome</keyword>
<name>A0A0B2UY60_TOXCA</name>
<dbReference type="AlphaFoldDB" id="A0A0B2UY60"/>
<dbReference type="Proteomes" id="UP000031036">
    <property type="component" value="Unassembled WGS sequence"/>
</dbReference>
<reference evidence="2 4" key="1">
    <citation type="submission" date="2014-11" db="EMBL/GenBank/DDBJ databases">
        <title>Genetic blueprint of the zoonotic pathogen Toxocara canis.</title>
        <authorList>
            <person name="Zhu X.-Q."/>
            <person name="Korhonen P.K."/>
            <person name="Cai H."/>
            <person name="Young N.D."/>
            <person name="Nejsum P."/>
            <person name="von Samson-Himmelstjerna G."/>
            <person name="Boag P.R."/>
            <person name="Tan P."/>
            <person name="Li Q."/>
            <person name="Min J."/>
            <person name="Yang Y."/>
            <person name="Wang X."/>
            <person name="Fang X."/>
            <person name="Hall R.S."/>
            <person name="Hofmann A."/>
            <person name="Sternberg P.W."/>
            <person name="Jex A.R."/>
            <person name="Gasser R.B."/>
        </authorList>
    </citation>
    <scope>NUCLEOTIDE SEQUENCE [LARGE SCALE GENOMIC DNA]</scope>
    <source>
        <strain evidence="2">PN_DK_2014</strain>
    </source>
</reference>
<feature type="chain" id="PRO_5010022162" description="UPAR/Ly6 domain-containing protein" evidence="1">
    <location>
        <begin position="19"/>
        <end position="153"/>
    </location>
</feature>
<sequence>MEITVLPLVGAMFMCASCLRCYHGANVAFSDNILTKTIRAVECGPLASFCRRAYGLINGKEGWILSCMARTSLGADYCVNGSECTEVISGSGKTSSQYMDCCCSLDMCNDENLRASSEEFDFVKLSNASTSCFFRVFCRIFIALMLLILRSTR</sequence>
<evidence type="ECO:0000313" key="3">
    <source>
        <dbReference type="EMBL" id="VDM43942.1"/>
    </source>
</evidence>
<evidence type="ECO:0000313" key="2">
    <source>
        <dbReference type="EMBL" id="KHN74139.1"/>
    </source>
</evidence>
<feature type="signal peptide" evidence="1">
    <location>
        <begin position="1"/>
        <end position="18"/>
    </location>
</feature>
<accession>A0A0B2UY60</accession>
<keyword evidence="1" id="KW-0732">Signal</keyword>
<gene>
    <name evidence="2" type="ORF">Tcan_06610</name>
    <name evidence="3" type="ORF">TCNE_LOCUS12621</name>
</gene>
<dbReference type="OrthoDB" id="5890797at2759"/>
<dbReference type="EMBL" id="JPKZ01002967">
    <property type="protein sequence ID" value="KHN74139.1"/>
    <property type="molecule type" value="Genomic_DNA"/>
</dbReference>
<dbReference type="EMBL" id="UYWY01021350">
    <property type="protein sequence ID" value="VDM43942.1"/>
    <property type="molecule type" value="Genomic_DNA"/>
</dbReference>